<evidence type="ECO:0000256" key="3">
    <source>
        <dbReference type="ARBA" id="ARBA00022692"/>
    </source>
</evidence>
<keyword evidence="9" id="KW-1185">Reference proteome</keyword>
<keyword evidence="3 6" id="KW-0812">Transmembrane</keyword>
<dbReference type="PANTHER" id="PTHR12308:SF73">
    <property type="entry name" value="ANOCTAMIN"/>
    <property type="match status" value="1"/>
</dbReference>
<feature type="transmembrane region" description="Helical" evidence="6">
    <location>
        <begin position="5"/>
        <end position="26"/>
    </location>
</feature>
<dbReference type="GO" id="GO:0016020">
    <property type="term" value="C:membrane"/>
    <property type="evidence" value="ECO:0007669"/>
    <property type="project" value="UniProtKB-SubCell"/>
</dbReference>
<name>A0A3M7PA32_BRAPC</name>
<feature type="domain" description="Anoctamin transmembrane" evidence="7">
    <location>
        <begin position="11"/>
        <end position="169"/>
    </location>
</feature>
<keyword evidence="4 6" id="KW-1133">Transmembrane helix</keyword>
<dbReference type="GO" id="GO:0005254">
    <property type="term" value="F:chloride channel activity"/>
    <property type="evidence" value="ECO:0007669"/>
    <property type="project" value="TreeGrafter"/>
</dbReference>
<evidence type="ECO:0000256" key="6">
    <source>
        <dbReference type="RuleBase" id="RU280814"/>
    </source>
</evidence>
<organism evidence="8 9">
    <name type="scientific">Brachionus plicatilis</name>
    <name type="common">Marine rotifer</name>
    <name type="synonym">Brachionus muelleri</name>
    <dbReference type="NCBI Taxonomy" id="10195"/>
    <lineage>
        <taxon>Eukaryota</taxon>
        <taxon>Metazoa</taxon>
        <taxon>Spiralia</taxon>
        <taxon>Gnathifera</taxon>
        <taxon>Rotifera</taxon>
        <taxon>Eurotatoria</taxon>
        <taxon>Monogononta</taxon>
        <taxon>Pseudotrocha</taxon>
        <taxon>Ploima</taxon>
        <taxon>Brachionidae</taxon>
        <taxon>Brachionus</taxon>
    </lineage>
</organism>
<evidence type="ECO:0000256" key="1">
    <source>
        <dbReference type="ARBA" id="ARBA00004141"/>
    </source>
</evidence>
<protein>
    <recommendedName>
        <fullName evidence="6">Anoctamin</fullName>
    </recommendedName>
</protein>
<evidence type="ECO:0000313" key="8">
    <source>
        <dbReference type="EMBL" id="RMZ95893.1"/>
    </source>
</evidence>
<dbReference type="AlphaFoldDB" id="A0A3M7PA32"/>
<dbReference type="InterPro" id="IPR049452">
    <property type="entry name" value="Anoctamin_TM"/>
</dbReference>
<evidence type="ECO:0000313" key="9">
    <source>
        <dbReference type="Proteomes" id="UP000276133"/>
    </source>
</evidence>
<evidence type="ECO:0000256" key="2">
    <source>
        <dbReference type="ARBA" id="ARBA00009671"/>
    </source>
</evidence>
<keyword evidence="5 6" id="KW-0472">Membrane</keyword>
<dbReference type="Proteomes" id="UP000276133">
    <property type="component" value="Unassembled WGS sequence"/>
</dbReference>
<gene>
    <name evidence="8" type="ORF">BpHYR1_018283</name>
</gene>
<dbReference type="InterPro" id="IPR007632">
    <property type="entry name" value="Anoctamin"/>
</dbReference>
<feature type="transmembrane region" description="Helical" evidence="6">
    <location>
        <begin position="145"/>
        <end position="163"/>
    </location>
</feature>
<dbReference type="OrthoDB" id="296386at2759"/>
<evidence type="ECO:0000259" key="7">
    <source>
        <dbReference type="Pfam" id="PF04547"/>
    </source>
</evidence>
<accession>A0A3M7PA32</accession>
<evidence type="ECO:0000256" key="4">
    <source>
        <dbReference type="ARBA" id="ARBA00022989"/>
    </source>
</evidence>
<reference evidence="8 9" key="1">
    <citation type="journal article" date="2018" name="Sci. Rep.">
        <title>Genomic signatures of local adaptation to the degree of environmental predictability in rotifers.</title>
        <authorList>
            <person name="Franch-Gras L."/>
            <person name="Hahn C."/>
            <person name="Garcia-Roger E.M."/>
            <person name="Carmona M.J."/>
            <person name="Serra M."/>
            <person name="Gomez A."/>
        </authorList>
    </citation>
    <scope>NUCLEOTIDE SEQUENCE [LARGE SCALE GENOMIC DNA]</scope>
    <source>
        <strain evidence="8">HYR1</strain>
    </source>
</reference>
<sequence>MKKFVLNYISIIQFGFICMFAVSFPLSPLLSLFNNMVEIRIDAKKILNTMQRPVPRKEKGVRIWLPIIKGITRVAVITNGLIIAFTSEFVPRYANGSLDGYIDYAFSSKNLTDFGFVNATNEICRYKDFREPYNSPNKYNFTKDFYIILCARLIFVVIFEIFFGTCKIMSVKHVYI</sequence>
<evidence type="ECO:0000256" key="5">
    <source>
        <dbReference type="ARBA" id="ARBA00023136"/>
    </source>
</evidence>
<dbReference type="EMBL" id="REGN01012323">
    <property type="protein sequence ID" value="RMZ95893.1"/>
    <property type="molecule type" value="Genomic_DNA"/>
</dbReference>
<comment type="caution">
    <text evidence="8">The sequence shown here is derived from an EMBL/GenBank/DDBJ whole genome shotgun (WGS) entry which is preliminary data.</text>
</comment>
<dbReference type="Pfam" id="PF04547">
    <property type="entry name" value="Anoctamin"/>
    <property type="match status" value="1"/>
</dbReference>
<proteinExistence type="inferred from homology"/>
<comment type="subcellular location">
    <subcellularLocation>
        <location evidence="1 6">Membrane</location>
        <topology evidence="1 6">Multi-pass membrane protein</topology>
    </subcellularLocation>
</comment>
<comment type="similarity">
    <text evidence="2 6">Belongs to the anoctamin family.</text>
</comment>
<dbReference type="PANTHER" id="PTHR12308">
    <property type="entry name" value="ANOCTAMIN"/>
    <property type="match status" value="1"/>
</dbReference>
<comment type="caution">
    <text evidence="6">Lacks conserved residue(s) required for the propagation of feature annotation.</text>
</comment>